<accession>A0A1K1NMC4</accession>
<gene>
    <name evidence="1" type="ORF">SAMN05660313_01257</name>
</gene>
<dbReference type="OrthoDB" id="1439601at2"/>
<sequence length="144" mass="17137">MRESEIQILKKSLNVIIDFYERVEMVNSSSEFLEIHNRNIKMLSDLGLERQSIFIKKCVDDYPKLRAPEIELFISKQRKERSFLWFVGGRRVGFIYDLIRTRGVLLSQVKKKITKIKELNLKMYKVVENPIFEELYLKTMDSNG</sequence>
<dbReference type="STRING" id="76595.SAMN05660313_01257"/>
<name>A0A1K1NMC4_9FLAO</name>
<protein>
    <submittedName>
        <fullName evidence="1">Uncharacterized protein</fullName>
    </submittedName>
</protein>
<dbReference type="EMBL" id="FPIY01000002">
    <property type="protein sequence ID" value="SFW36592.1"/>
    <property type="molecule type" value="Genomic_DNA"/>
</dbReference>
<evidence type="ECO:0000313" key="2">
    <source>
        <dbReference type="Proteomes" id="UP000183257"/>
    </source>
</evidence>
<evidence type="ECO:0000313" key="1">
    <source>
        <dbReference type="EMBL" id="SFW36592.1"/>
    </source>
</evidence>
<dbReference type="RefSeq" id="WP_072302951.1">
    <property type="nucleotide sequence ID" value="NZ_FPIY01000002.1"/>
</dbReference>
<dbReference type="Proteomes" id="UP000183257">
    <property type="component" value="Unassembled WGS sequence"/>
</dbReference>
<dbReference type="AlphaFoldDB" id="A0A1K1NMC4"/>
<organism evidence="1 2">
    <name type="scientific">Cellulophaga fucicola</name>
    <dbReference type="NCBI Taxonomy" id="76595"/>
    <lineage>
        <taxon>Bacteria</taxon>
        <taxon>Pseudomonadati</taxon>
        <taxon>Bacteroidota</taxon>
        <taxon>Flavobacteriia</taxon>
        <taxon>Flavobacteriales</taxon>
        <taxon>Flavobacteriaceae</taxon>
        <taxon>Cellulophaga</taxon>
    </lineage>
</organism>
<proteinExistence type="predicted"/>
<keyword evidence="2" id="KW-1185">Reference proteome</keyword>
<reference evidence="2" key="1">
    <citation type="submission" date="2016-11" db="EMBL/GenBank/DDBJ databases">
        <authorList>
            <person name="Varghese N."/>
            <person name="Submissions S."/>
        </authorList>
    </citation>
    <scope>NUCLEOTIDE SEQUENCE [LARGE SCALE GENOMIC DNA]</scope>
    <source>
        <strain evidence="2">DSM 24786</strain>
    </source>
</reference>